<reference evidence="2 3" key="1">
    <citation type="journal article" date="2019" name="Commun. Biol.">
        <title>The bagworm genome reveals a unique fibroin gene that provides high tensile strength.</title>
        <authorList>
            <person name="Kono N."/>
            <person name="Nakamura H."/>
            <person name="Ohtoshi R."/>
            <person name="Tomita M."/>
            <person name="Numata K."/>
            <person name="Arakawa K."/>
        </authorList>
    </citation>
    <scope>NUCLEOTIDE SEQUENCE [LARGE SCALE GENOMIC DNA]</scope>
</reference>
<accession>A0A4C1YZB9</accession>
<protein>
    <submittedName>
        <fullName evidence="2">Uncharacterized protein</fullName>
    </submittedName>
</protein>
<evidence type="ECO:0000313" key="3">
    <source>
        <dbReference type="Proteomes" id="UP000299102"/>
    </source>
</evidence>
<evidence type="ECO:0000313" key="2">
    <source>
        <dbReference type="EMBL" id="GBP80600.1"/>
    </source>
</evidence>
<name>A0A4C1YZB9_EUMVA</name>
<keyword evidence="3" id="KW-1185">Reference proteome</keyword>
<dbReference type="AlphaFoldDB" id="A0A4C1YZB9"/>
<comment type="caution">
    <text evidence="2">The sequence shown here is derived from an EMBL/GenBank/DDBJ whole genome shotgun (WGS) entry which is preliminary data.</text>
</comment>
<dbReference type="EMBL" id="BGZK01001469">
    <property type="protein sequence ID" value="GBP80600.1"/>
    <property type="molecule type" value="Genomic_DNA"/>
</dbReference>
<feature type="region of interest" description="Disordered" evidence="1">
    <location>
        <begin position="38"/>
        <end position="70"/>
    </location>
</feature>
<dbReference type="Proteomes" id="UP000299102">
    <property type="component" value="Unassembled WGS sequence"/>
</dbReference>
<evidence type="ECO:0000256" key="1">
    <source>
        <dbReference type="SAM" id="MobiDB-lite"/>
    </source>
</evidence>
<organism evidence="2 3">
    <name type="scientific">Eumeta variegata</name>
    <name type="common">Bagworm moth</name>
    <name type="synonym">Eumeta japonica</name>
    <dbReference type="NCBI Taxonomy" id="151549"/>
    <lineage>
        <taxon>Eukaryota</taxon>
        <taxon>Metazoa</taxon>
        <taxon>Ecdysozoa</taxon>
        <taxon>Arthropoda</taxon>
        <taxon>Hexapoda</taxon>
        <taxon>Insecta</taxon>
        <taxon>Pterygota</taxon>
        <taxon>Neoptera</taxon>
        <taxon>Endopterygota</taxon>
        <taxon>Lepidoptera</taxon>
        <taxon>Glossata</taxon>
        <taxon>Ditrysia</taxon>
        <taxon>Tineoidea</taxon>
        <taxon>Psychidae</taxon>
        <taxon>Oiketicinae</taxon>
        <taxon>Eumeta</taxon>
    </lineage>
</organism>
<sequence length="156" mass="17509">MVMCWSLTLLMRTSMGGVQKNRSEFPLEQFAIETKSNLSKKRQTKLAPRSRNGTTDKRLRPERSGPAAGPPGRALNRLWYFVLSTSVSIASLFGAFYKPLAEETHQYIMWDFHAVSDVDVGFESCGVAAGAIRPAEVAALRRRTVLPRQKKNDTDY</sequence>
<gene>
    <name evidence="2" type="ORF">EVAR_66151_1</name>
</gene>
<proteinExistence type="predicted"/>
<feature type="compositionally biased region" description="Basic and acidic residues" evidence="1">
    <location>
        <begin position="54"/>
        <end position="63"/>
    </location>
</feature>